<sequence>MEATKFNSHDNENIGIKRHKLNFNKQFFPGLIIQNPFEFPRQQEDDQNINPKLMQFRANQKLLVPISSSKNARLTNIAVVAGSSAQMSAISYHDGTRNIITKHFHARLPNLTLHSNLGPVQSHQQQQFHG</sequence>
<evidence type="ECO:0000313" key="1">
    <source>
        <dbReference type="Proteomes" id="UP000887578"/>
    </source>
</evidence>
<keyword evidence="1" id="KW-1185">Reference proteome</keyword>
<proteinExistence type="predicted"/>
<name>A0A914QDP8_9BILA</name>
<evidence type="ECO:0000313" key="2">
    <source>
        <dbReference type="WBParaSite" id="PDA_v2.g29419.t1"/>
    </source>
</evidence>
<dbReference type="AlphaFoldDB" id="A0A914QDP8"/>
<protein>
    <submittedName>
        <fullName evidence="2">Uncharacterized protein</fullName>
    </submittedName>
</protein>
<dbReference type="Proteomes" id="UP000887578">
    <property type="component" value="Unplaced"/>
</dbReference>
<accession>A0A914QDP8</accession>
<dbReference type="WBParaSite" id="PDA_v2.g29419.t1">
    <property type="protein sequence ID" value="PDA_v2.g29419.t1"/>
    <property type="gene ID" value="PDA_v2.g29419"/>
</dbReference>
<organism evidence="1 2">
    <name type="scientific">Panagrolaimus davidi</name>
    <dbReference type="NCBI Taxonomy" id="227884"/>
    <lineage>
        <taxon>Eukaryota</taxon>
        <taxon>Metazoa</taxon>
        <taxon>Ecdysozoa</taxon>
        <taxon>Nematoda</taxon>
        <taxon>Chromadorea</taxon>
        <taxon>Rhabditida</taxon>
        <taxon>Tylenchina</taxon>
        <taxon>Panagrolaimomorpha</taxon>
        <taxon>Panagrolaimoidea</taxon>
        <taxon>Panagrolaimidae</taxon>
        <taxon>Panagrolaimus</taxon>
    </lineage>
</organism>
<reference evidence="2" key="1">
    <citation type="submission" date="2022-11" db="UniProtKB">
        <authorList>
            <consortium name="WormBaseParasite"/>
        </authorList>
    </citation>
    <scope>IDENTIFICATION</scope>
</reference>